<dbReference type="AlphaFoldDB" id="A0A0F9RSG4"/>
<reference evidence="2" key="1">
    <citation type="journal article" date="2015" name="Nature">
        <title>Complex archaea that bridge the gap between prokaryotes and eukaryotes.</title>
        <authorList>
            <person name="Spang A."/>
            <person name="Saw J.H."/>
            <person name="Jorgensen S.L."/>
            <person name="Zaremba-Niedzwiedzka K."/>
            <person name="Martijn J."/>
            <person name="Lind A.E."/>
            <person name="van Eijk R."/>
            <person name="Schleper C."/>
            <person name="Guy L."/>
            <person name="Ettema T.J."/>
        </authorList>
    </citation>
    <scope>NUCLEOTIDE SEQUENCE</scope>
</reference>
<comment type="caution">
    <text evidence="2">The sequence shown here is derived from an EMBL/GenBank/DDBJ whole genome shotgun (WGS) entry which is preliminary data.</text>
</comment>
<evidence type="ECO:0000259" key="1">
    <source>
        <dbReference type="Pfam" id="PF13392"/>
    </source>
</evidence>
<sequence length="175" mass="20276">MGKAKINHTTDNTDRITPIPGFPGYFVSRDGFVWSNYSRKWLRYSTYRGLRRVRMMRRGKRCVRPVHRIVLETYVSLCPDGMQGRHLDGDKTNNKLGNLCWGTPKESGRDNVLFGTLNYGEYHPAAKLTEVAVRLIRKFGGEEGELNQRRVAELFNISQTAVNKIVNYKTWRHVE</sequence>
<dbReference type="SUPFAM" id="SSF54060">
    <property type="entry name" value="His-Me finger endonucleases"/>
    <property type="match status" value="1"/>
</dbReference>
<accession>A0A0F9RSG4</accession>
<proteinExistence type="predicted"/>
<dbReference type="Gene3D" id="3.90.75.20">
    <property type="match status" value="1"/>
</dbReference>
<protein>
    <recommendedName>
        <fullName evidence="1">HNH nuclease domain-containing protein</fullName>
    </recommendedName>
</protein>
<name>A0A0F9RSG4_9ZZZZ</name>
<gene>
    <name evidence="2" type="ORF">LCGC14_0542250</name>
</gene>
<dbReference type="InterPro" id="IPR044925">
    <property type="entry name" value="His-Me_finger_sf"/>
</dbReference>
<evidence type="ECO:0000313" key="2">
    <source>
        <dbReference type="EMBL" id="KKN59390.1"/>
    </source>
</evidence>
<dbReference type="InterPro" id="IPR003615">
    <property type="entry name" value="HNH_nuc"/>
</dbReference>
<organism evidence="2">
    <name type="scientific">marine sediment metagenome</name>
    <dbReference type="NCBI Taxonomy" id="412755"/>
    <lineage>
        <taxon>unclassified sequences</taxon>
        <taxon>metagenomes</taxon>
        <taxon>ecological metagenomes</taxon>
    </lineage>
</organism>
<feature type="domain" description="HNH nuclease" evidence="1">
    <location>
        <begin position="65"/>
        <end position="108"/>
    </location>
</feature>
<dbReference type="EMBL" id="LAZR01000727">
    <property type="protein sequence ID" value="KKN59390.1"/>
    <property type="molecule type" value="Genomic_DNA"/>
</dbReference>
<dbReference type="Pfam" id="PF13392">
    <property type="entry name" value="HNH_3"/>
    <property type="match status" value="1"/>
</dbReference>